<organism evidence="2">
    <name type="scientific">Aspergillus niger</name>
    <dbReference type="NCBI Taxonomy" id="5061"/>
    <lineage>
        <taxon>Eukaryota</taxon>
        <taxon>Fungi</taxon>
        <taxon>Dikarya</taxon>
        <taxon>Ascomycota</taxon>
        <taxon>Pezizomycotina</taxon>
        <taxon>Eurotiomycetes</taxon>
        <taxon>Eurotiomycetidae</taxon>
        <taxon>Eurotiales</taxon>
        <taxon>Aspergillaceae</taxon>
        <taxon>Aspergillus</taxon>
        <taxon>Aspergillus subgen. Circumdati</taxon>
    </lineage>
</organism>
<dbReference type="KEGG" id="ang:An09g04290"/>
<gene>
    <name evidence="2" type="ORF">An09g04290</name>
</gene>
<name>A0AAJ8C1A9_ASPNG</name>
<keyword evidence="1" id="KW-0732">Signal</keyword>
<dbReference type="RefSeq" id="XP_059606296.1">
    <property type="nucleotide sequence ID" value="XM_059749768.1"/>
</dbReference>
<reference evidence="2" key="1">
    <citation type="submission" date="2025-02" db="EMBL/GenBank/DDBJ databases">
        <authorList>
            <consortium name="NCBI Genome Project"/>
        </authorList>
    </citation>
    <scope>NUCLEOTIDE SEQUENCE</scope>
</reference>
<reference evidence="2" key="2">
    <citation type="submission" date="2025-08" db="UniProtKB">
        <authorList>
            <consortium name="RefSeq"/>
        </authorList>
    </citation>
    <scope>IDENTIFICATION</scope>
</reference>
<dbReference type="VEuPathDB" id="FungiDB:An09g04290"/>
<accession>A0AAJ8C1A9</accession>
<dbReference type="GeneID" id="84592028"/>
<protein>
    <submittedName>
        <fullName evidence="2">Uncharacterized protein</fullName>
    </submittedName>
</protein>
<evidence type="ECO:0000313" key="2">
    <source>
        <dbReference type="RefSeq" id="XP_059606296.1"/>
    </source>
</evidence>
<dbReference type="AlphaFoldDB" id="A0AAJ8C1A9"/>
<evidence type="ECO:0000256" key="1">
    <source>
        <dbReference type="SAM" id="SignalP"/>
    </source>
</evidence>
<feature type="signal peptide" evidence="1">
    <location>
        <begin position="1"/>
        <end position="19"/>
    </location>
</feature>
<proteinExistence type="predicted"/>
<feature type="chain" id="PRO_5044781414" evidence="1">
    <location>
        <begin position="20"/>
        <end position="161"/>
    </location>
</feature>
<sequence>MLCLLTVAELWLPPFLVTPEELRSQMWLRAPEYPVALVATIVNTDLDAQEFPSFSAGFCHINGPVPPCQPSAASGQHIRLVFPVWEIRGNSPMTMLSASNINGNKWLSHNECGMSAPIVVPGFGHPFEDLSSVPSGHMSSYIHSHRAMGAKHKIPENIDSS</sequence>